<dbReference type="Proteomes" id="UP001201262">
    <property type="component" value="Unassembled WGS sequence"/>
</dbReference>
<dbReference type="EMBL" id="JAJTJA010000006">
    <property type="protein sequence ID" value="KAH8697450.1"/>
    <property type="molecule type" value="Genomic_DNA"/>
</dbReference>
<protein>
    <submittedName>
        <fullName evidence="2">Uncharacterized protein</fullName>
    </submittedName>
</protein>
<feature type="chain" id="PRO_5042029441" evidence="1">
    <location>
        <begin position="20"/>
        <end position="185"/>
    </location>
</feature>
<comment type="caution">
    <text evidence="2">The sequence shown here is derived from an EMBL/GenBank/DDBJ whole genome shotgun (WGS) entry which is preliminary data.</text>
</comment>
<reference evidence="2" key="1">
    <citation type="submission" date="2021-12" db="EMBL/GenBank/DDBJ databases">
        <title>Convergent genome expansion in fungi linked to evolution of root-endophyte symbiosis.</title>
        <authorList>
            <consortium name="DOE Joint Genome Institute"/>
            <person name="Ke Y.-H."/>
            <person name="Bonito G."/>
            <person name="Liao H.-L."/>
            <person name="Looney B."/>
            <person name="Rojas-Flechas A."/>
            <person name="Nash J."/>
            <person name="Hameed K."/>
            <person name="Schadt C."/>
            <person name="Martin F."/>
            <person name="Crous P.W."/>
            <person name="Miettinen O."/>
            <person name="Magnuson J.K."/>
            <person name="Labbe J."/>
            <person name="Jacobson D."/>
            <person name="Doktycz M.J."/>
            <person name="Veneault-Fourrey C."/>
            <person name="Kuo A."/>
            <person name="Mondo S."/>
            <person name="Calhoun S."/>
            <person name="Riley R."/>
            <person name="Ohm R."/>
            <person name="LaButti K."/>
            <person name="Andreopoulos B."/>
            <person name="Pangilinan J."/>
            <person name="Nolan M."/>
            <person name="Tritt A."/>
            <person name="Clum A."/>
            <person name="Lipzen A."/>
            <person name="Daum C."/>
            <person name="Barry K."/>
            <person name="Grigoriev I.V."/>
            <person name="Vilgalys R."/>
        </authorList>
    </citation>
    <scope>NUCLEOTIDE SEQUENCE</scope>
    <source>
        <strain evidence="2">PMI_201</strain>
    </source>
</reference>
<dbReference type="AlphaFoldDB" id="A0AAD4KUT7"/>
<dbReference type="RefSeq" id="XP_046072151.1">
    <property type="nucleotide sequence ID" value="XM_046220409.1"/>
</dbReference>
<evidence type="ECO:0000256" key="1">
    <source>
        <dbReference type="SAM" id="SignalP"/>
    </source>
</evidence>
<sequence length="185" mass="19560">MFSGLLSTTVLCLVTSSFALVTRSTPEVGEKFGLYAYGDSLGGVPLFYADGKAFVGDSSNSTSSSIYNVTFERTSASSSSPWLANPNGTTAADTNWSEKMLYIPSSSASSDQIGFISNAGDNEITTGFVFYGQSVMVETAPGDYSTSFYVRPSSQGEGIYSLLWNVTGDDTIISISLRSVEPSNA</sequence>
<feature type="signal peptide" evidence="1">
    <location>
        <begin position="1"/>
        <end position="19"/>
    </location>
</feature>
<organism evidence="2 3">
    <name type="scientific">Talaromyces proteolyticus</name>
    <dbReference type="NCBI Taxonomy" id="1131652"/>
    <lineage>
        <taxon>Eukaryota</taxon>
        <taxon>Fungi</taxon>
        <taxon>Dikarya</taxon>
        <taxon>Ascomycota</taxon>
        <taxon>Pezizomycotina</taxon>
        <taxon>Eurotiomycetes</taxon>
        <taxon>Eurotiomycetidae</taxon>
        <taxon>Eurotiales</taxon>
        <taxon>Trichocomaceae</taxon>
        <taxon>Talaromyces</taxon>
        <taxon>Talaromyces sect. Bacilispori</taxon>
    </lineage>
</organism>
<name>A0AAD4KUT7_9EURO</name>
<keyword evidence="1" id="KW-0732">Signal</keyword>
<accession>A0AAD4KUT7</accession>
<dbReference type="GeneID" id="70250696"/>
<proteinExistence type="predicted"/>
<keyword evidence="3" id="KW-1185">Reference proteome</keyword>
<evidence type="ECO:0000313" key="3">
    <source>
        <dbReference type="Proteomes" id="UP001201262"/>
    </source>
</evidence>
<evidence type="ECO:0000313" key="2">
    <source>
        <dbReference type="EMBL" id="KAH8697450.1"/>
    </source>
</evidence>
<gene>
    <name evidence="2" type="ORF">BGW36DRAFT_427412</name>
</gene>